<proteinExistence type="predicted"/>
<dbReference type="AlphaFoldDB" id="A0AAN7C909"/>
<comment type="caution">
    <text evidence="2">The sequence shown here is derived from an EMBL/GenBank/DDBJ whole genome shotgun (WGS) entry which is preliminary data.</text>
</comment>
<evidence type="ECO:0000313" key="2">
    <source>
        <dbReference type="EMBL" id="KAK4236992.1"/>
    </source>
</evidence>
<keyword evidence="3" id="KW-1185">Reference proteome</keyword>
<evidence type="ECO:0008006" key="4">
    <source>
        <dbReference type="Google" id="ProtNLM"/>
    </source>
</evidence>
<organism evidence="2 3">
    <name type="scientific">Achaetomium macrosporum</name>
    <dbReference type="NCBI Taxonomy" id="79813"/>
    <lineage>
        <taxon>Eukaryota</taxon>
        <taxon>Fungi</taxon>
        <taxon>Dikarya</taxon>
        <taxon>Ascomycota</taxon>
        <taxon>Pezizomycotina</taxon>
        <taxon>Sordariomycetes</taxon>
        <taxon>Sordariomycetidae</taxon>
        <taxon>Sordariales</taxon>
        <taxon>Chaetomiaceae</taxon>
        <taxon>Achaetomium</taxon>
    </lineage>
</organism>
<sequence length="187" mass="18999">MRSITTSGFLLTALAAVVSSEELKASDVPSACTAICGPMVTLTNTCDINPDGDRRRMLRREADNDDGNSDDESDEPIEAECICKNTSFDVRSVAALCAACLSQNGGNTEDMTKIMSQCSFSSTTYIPAATTAVAGVTVLATKPAVTTGTSTTTASAAEASSAGISVFGASPLGAAAAAILALALTWL</sequence>
<evidence type="ECO:0000313" key="3">
    <source>
        <dbReference type="Proteomes" id="UP001303760"/>
    </source>
</evidence>
<gene>
    <name evidence="2" type="ORF">C8A03DRAFT_16413</name>
</gene>
<reference evidence="2" key="2">
    <citation type="submission" date="2023-05" db="EMBL/GenBank/DDBJ databases">
        <authorList>
            <consortium name="Lawrence Berkeley National Laboratory"/>
            <person name="Steindorff A."/>
            <person name="Hensen N."/>
            <person name="Bonometti L."/>
            <person name="Westerberg I."/>
            <person name="Brannstrom I.O."/>
            <person name="Guillou S."/>
            <person name="Cros-Aarteil S."/>
            <person name="Calhoun S."/>
            <person name="Haridas S."/>
            <person name="Kuo A."/>
            <person name="Mondo S."/>
            <person name="Pangilinan J."/>
            <person name="Riley R."/>
            <person name="Labutti K."/>
            <person name="Andreopoulos B."/>
            <person name="Lipzen A."/>
            <person name="Chen C."/>
            <person name="Yanf M."/>
            <person name="Daum C."/>
            <person name="Ng V."/>
            <person name="Clum A."/>
            <person name="Ohm R."/>
            <person name="Martin F."/>
            <person name="Silar P."/>
            <person name="Natvig D."/>
            <person name="Lalanne C."/>
            <person name="Gautier V."/>
            <person name="Ament-Velasquez S.L."/>
            <person name="Kruys A."/>
            <person name="Hutchinson M.I."/>
            <person name="Powell A.J."/>
            <person name="Barry K."/>
            <person name="Miller A.N."/>
            <person name="Grigoriev I.V."/>
            <person name="Debuchy R."/>
            <person name="Gladieux P."/>
            <person name="Thoren M.H."/>
            <person name="Johannesson H."/>
        </authorList>
    </citation>
    <scope>NUCLEOTIDE SEQUENCE</scope>
    <source>
        <strain evidence="2">CBS 532.94</strain>
    </source>
</reference>
<accession>A0AAN7C909</accession>
<feature type="chain" id="PRO_5043039548" description="Protein CAP22" evidence="1">
    <location>
        <begin position="21"/>
        <end position="187"/>
    </location>
</feature>
<dbReference type="EMBL" id="MU860161">
    <property type="protein sequence ID" value="KAK4236992.1"/>
    <property type="molecule type" value="Genomic_DNA"/>
</dbReference>
<protein>
    <recommendedName>
        <fullName evidence="4">Protein CAP22</fullName>
    </recommendedName>
</protein>
<evidence type="ECO:0000256" key="1">
    <source>
        <dbReference type="SAM" id="SignalP"/>
    </source>
</evidence>
<dbReference type="Proteomes" id="UP001303760">
    <property type="component" value="Unassembled WGS sequence"/>
</dbReference>
<reference evidence="2" key="1">
    <citation type="journal article" date="2023" name="Mol. Phylogenet. Evol.">
        <title>Genome-scale phylogeny and comparative genomics of the fungal order Sordariales.</title>
        <authorList>
            <person name="Hensen N."/>
            <person name="Bonometti L."/>
            <person name="Westerberg I."/>
            <person name="Brannstrom I.O."/>
            <person name="Guillou S."/>
            <person name="Cros-Aarteil S."/>
            <person name="Calhoun S."/>
            <person name="Haridas S."/>
            <person name="Kuo A."/>
            <person name="Mondo S."/>
            <person name="Pangilinan J."/>
            <person name="Riley R."/>
            <person name="LaButti K."/>
            <person name="Andreopoulos B."/>
            <person name="Lipzen A."/>
            <person name="Chen C."/>
            <person name="Yan M."/>
            <person name="Daum C."/>
            <person name="Ng V."/>
            <person name="Clum A."/>
            <person name="Steindorff A."/>
            <person name="Ohm R.A."/>
            <person name="Martin F."/>
            <person name="Silar P."/>
            <person name="Natvig D.O."/>
            <person name="Lalanne C."/>
            <person name="Gautier V."/>
            <person name="Ament-Velasquez S.L."/>
            <person name="Kruys A."/>
            <person name="Hutchinson M.I."/>
            <person name="Powell A.J."/>
            <person name="Barry K."/>
            <person name="Miller A.N."/>
            <person name="Grigoriev I.V."/>
            <person name="Debuchy R."/>
            <person name="Gladieux P."/>
            <person name="Hiltunen Thoren M."/>
            <person name="Johannesson H."/>
        </authorList>
    </citation>
    <scope>NUCLEOTIDE SEQUENCE</scope>
    <source>
        <strain evidence="2">CBS 532.94</strain>
    </source>
</reference>
<feature type="signal peptide" evidence="1">
    <location>
        <begin position="1"/>
        <end position="20"/>
    </location>
</feature>
<keyword evidence="1" id="KW-0732">Signal</keyword>
<name>A0AAN7C909_9PEZI</name>